<dbReference type="EMBL" id="CACRXK020013177">
    <property type="protein sequence ID" value="CAB4024692.1"/>
    <property type="molecule type" value="Genomic_DNA"/>
</dbReference>
<dbReference type="PROSITE" id="PS51461">
    <property type="entry name" value="NC1_FIB"/>
    <property type="match status" value="1"/>
</dbReference>
<keyword evidence="3" id="KW-0176">Collagen</keyword>
<dbReference type="GO" id="GO:0005201">
    <property type="term" value="F:extracellular matrix structural constituent"/>
    <property type="evidence" value="ECO:0007669"/>
    <property type="project" value="InterPro"/>
</dbReference>
<organism evidence="5 6">
    <name type="scientific">Paramuricea clavata</name>
    <name type="common">Red gorgonian</name>
    <name type="synonym">Violescent sea-whip</name>
    <dbReference type="NCBI Taxonomy" id="317549"/>
    <lineage>
        <taxon>Eukaryota</taxon>
        <taxon>Metazoa</taxon>
        <taxon>Cnidaria</taxon>
        <taxon>Anthozoa</taxon>
        <taxon>Octocorallia</taxon>
        <taxon>Malacalcyonacea</taxon>
        <taxon>Plexauridae</taxon>
        <taxon>Paramuricea</taxon>
    </lineage>
</organism>
<dbReference type="Proteomes" id="UP001152795">
    <property type="component" value="Unassembled WGS sequence"/>
</dbReference>
<comment type="caution">
    <text evidence="5">The sequence shown here is derived from an EMBL/GenBank/DDBJ whole genome shotgun (WGS) entry which is preliminary data.</text>
</comment>
<dbReference type="Gene3D" id="2.60.120.1000">
    <property type="match status" value="1"/>
</dbReference>
<dbReference type="OrthoDB" id="26719at2759"/>
<dbReference type="GO" id="GO:0005581">
    <property type="term" value="C:collagen trimer"/>
    <property type="evidence" value="ECO:0007669"/>
    <property type="project" value="UniProtKB-KW"/>
</dbReference>
<accession>A0A6S7KAL5</accession>
<evidence type="ECO:0000256" key="1">
    <source>
        <dbReference type="ARBA" id="ARBA00004613"/>
    </source>
</evidence>
<proteinExistence type="predicted"/>
<dbReference type="InterPro" id="IPR000885">
    <property type="entry name" value="Fib_collagen_C"/>
</dbReference>
<evidence type="ECO:0000313" key="5">
    <source>
        <dbReference type="EMBL" id="CAB4024692.1"/>
    </source>
</evidence>
<dbReference type="GO" id="GO:0070492">
    <property type="term" value="F:oligosaccharide binding"/>
    <property type="evidence" value="ECO:0007669"/>
    <property type="project" value="TreeGrafter"/>
</dbReference>
<dbReference type="PANTHER" id="PTHR16146">
    <property type="entry name" value="INTELECTIN"/>
    <property type="match status" value="1"/>
</dbReference>
<dbReference type="InterPro" id="IPR036056">
    <property type="entry name" value="Fibrinogen-like_C"/>
</dbReference>
<evidence type="ECO:0000256" key="2">
    <source>
        <dbReference type="ARBA" id="ARBA00022525"/>
    </source>
</evidence>
<protein>
    <submittedName>
        <fullName evidence="5">Hemicentin-2-like, partial</fullName>
    </submittedName>
</protein>
<reference evidence="5" key="1">
    <citation type="submission" date="2020-04" db="EMBL/GenBank/DDBJ databases">
        <authorList>
            <person name="Alioto T."/>
            <person name="Alioto T."/>
            <person name="Gomez Garrido J."/>
        </authorList>
    </citation>
    <scope>NUCLEOTIDE SEQUENCE</scope>
    <source>
        <strain evidence="5">A484AB</strain>
    </source>
</reference>
<keyword evidence="2" id="KW-0964">Secreted</keyword>
<name>A0A6S7KAL5_PARCT</name>
<evidence type="ECO:0000256" key="3">
    <source>
        <dbReference type="ARBA" id="ARBA00023119"/>
    </source>
</evidence>
<dbReference type="SUPFAM" id="SSF57997">
    <property type="entry name" value="Tropomyosin"/>
    <property type="match status" value="1"/>
</dbReference>
<keyword evidence="4" id="KW-1015">Disulfide bond</keyword>
<gene>
    <name evidence="5" type="ORF">PACLA_8A026361</name>
</gene>
<dbReference type="GO" id="GO:0005615">
    <property type="term" value="C:extracellular space"/>
    <property type="evidence" value="ECO:0007669"/>
    <property type="project" value="TreeGrafter"/>
</dbReference>
<dbReference type="AlphaFoldDB" id="A0A6S7KAL5"/>
<dbReference type="SUPFAM" id="SSF56496">
    <property type="entry name" value="Fibrinogen C-terminal domain-like"/>
    <property type="match status" value="2"/>
</dbReference>
<evidence type="ECO:0000313" key="6">
    <source>
        <dbReference type="Proteomes" id="UP001152795"/>
    </source>
</evidence>
<dbReference type="Gene3D" id="3.30.750.130">
    <property type="match status" value="1"/>
</dbReference>
<sequence length="709" mass="79924">MIIFQKFSKCNLGQHLNHTHRTGRLKLLICTEKIKGVPQWRFVDGSPTLGEIFNPARDCADIVDQLPEAEDGFYWIVLPKGTKHKIWCDVHTDGGGFALVGMKDSPVSWTVPSNSTPVDPQGPPHWSSNLGDVKVLDFRVQFSTDKGFERTKADWFYRLNPQREFGDIFSVNKGCPYLQAGIGNIEFVKDLLTQSVLTNNFKCSKFGPHTHDMLGWGKMNYCLRHQCNNGYAILDVINLQYDIFGAYSYSAVSSFSGMNHNSTAFVGCDHGKCCACFGPKGGRQNYCSSNCTAINGGTVKMEAFVWFWVRTRMPERLWKRCMEFVVKNSAGKLEKHFIDPQTGTAQKGSCSGKLRSFLNEGTLTVSDKESLDKIPDVPGLLSYRKDDKQLYVNQGSKWQALSTEQELQQLKKQIQAQEKKIQSQEKKIQNQEKKIQSQGKRIQGQEKKIQAQGNKTIILEKKIQSQEKRIQDQGNKSNIQETKIQNQGNMTRKLEKQNQDIVKHIARLDPSTTCSALLIKHPSTRSGMYYINPQGLSSSPLVQVYCDMTSKDGVGVTVIGHDSGSRTLVEGYESPGSYKRKIKYDISMEQILAIMKQSKNCEQFIKYECYGSVLLYSTPRGWWVSRQGSKMNYWGGAAVNSGKCACGMTNSCAGKGKCNCDKNDYTWREDSGYLTDKKTLPVTELRFGDTGSPSYEKGYHTLEKLRCWG</sequence>
<dbReference type="NCBIfam" id="NF040941">
    <property type="entry name" value="GGGWT_bact"/>
    <property type="match status" value="2"/>
</dbReference>
<comment type="subcellular location">
    <subcellularLocation>
        <location evidence="1">Secreted</location>
    </subcellularLocation>
</comment>
<dbReference type="Pfam" id="PF01410">
    <property type="entry name" value="COLFI"/>
    <property type="match status" value="1"/>
</dbReference>
<dbReference type="PANTHER" id="PTHR16146:SF46">
    <property type="entry name" value="INTELECTIN-1A-RELATED"/>
    <property type="match status" value="1"/>
</dbReference>
<keyword evidence="6" id="KW-1185">Reference proteome</keyword>
<evidence type="ECO:0000256" key="4">
    <source>
        <dbReference type="ARBA" id="ARBA00023157"/>
    </source>
</evidence>